<proteinExistence type="predicted"/>
<dbReference type="EMBL" id="MLJW01004815">
    <property type="protein sequence ID" value="OIQ69284.1"/>
    <property type="molecule type" value="Genomic_DNA"/>
</dbReference>
<name>A0A1J5PNY0_9ZZZZ</name>
<protein>
    <submittedName>
        <fullName evidence="1">Uncharacterized protein</fullName>
    </submittedName>
</protein>
<organism evidence="1">
    <name type="scientific">mine drainage metagenome</name>
    <dbReference type="NCBI Taxonomy" id="410659"/>
    <lineage>
        <taxon>unclassified sequences</taxon>
        <taxon>metagenomes</taxon>
        <taxon>ecological metagenomes</taxon>
    </lineage>
</organism>
<comment type="caution">
    <text evidence="1">The sequence shown here is derived from an EMBL/GenBank/DDBJ whole genome shotgun (WGS) entry which is preliminary data.</text>
</comment>
<dbReference type="AlphaFoldDB" id="A0A1J5PNY0"/>
<gene>
    <name evidence="1" type="ORF">GALL_491180</name>
</gene>
<sequence>MRIEGDVQFAAEVNWLVDHVRWDIEEDLANIMGDIPAQALSQMAQFVMTGLRQFVAKAATFVPGQTPR</sequence>
<accession>A0A1J5PNY0</accession>
<reference evidence="1" key="1">
    <citation type="submission" date="2016-10" db="EMBL/GenBank/DDBJ databases">
        <title>Sequence of Gallionella enrichment culture.</title>
        <authorList>
            <person name="Poehlein A."/>
            <person name="Muehling M."/>
            <person name="Daniel R."/>
        </authorList>
    </citation>
    <scope>NUCLEOTIDE SEQUENCE</scope>
</reference>
<evidence type="ECO:0000313" key="1">
    <source>
        <dbReference type="EMBL" id="OIQ69284.1"/>
    </source>
</evidence>